<dbReference type="GeneID" id="24796792"/>
<proteinExistence type="predicted"/>
<dbReference type="GO" id="GO:0003677">
    <property type="term" value="F:DNA binding"/>
    <property type="evidence" value="ECO:0007669"/>
    <property type="project" value="InterPro"/>
</dbReference>
<dbReference type="eggNOG" id="arCOG04480">
    <property type="taxonomic scope" value="Archaea"/>
</dbReference>
<accession>A0A0A7GBP1</accession>
<name>A0A0A7GBP1_GEOAI</name>
<sequence>MGIDVKKLDRHGRIVIPKEWRERHGDEVIVLVFDDRVEILPRKGNIMKFADSIEVEELKEWEEMREDLYEVR</sequence>
<evidence type="ECO:0000313" key="3">
    <source>
        <dbReference type="Proteomes" id="UP000030624"/>
    </source>
</evidence>
<protein>
    <recommendedName>
        <fullName evidence="1">SpoVT-AbrB domain-containing protein</fullName>
    </recommendedName>
</protein>
<dbReference type="Pfam" id="PF04014">
    <property type="entry name" value="MazE_antitoxin"/>
    <property type="match status" value="1"/>
</dbReference>
<evidence type="ECO:0000259" key="1">
    <source>
        <dbReference type="PROSITE" id="PS51740"/>
    </source>
</evidence>
<dbReference type="NCBIfam" id="TIGR01439">
    <property type="entry name" value="lp_hng_hel_AbrB"/>
    <property type="match status" value="1"/>
</dbReference>
<dbReference type="InterPro" id="IPR037914">
    <property type="entry name" value="SpoVT-AbrB_sf"/>
</dbReference>
<organism evidence="2 3">
    <name type="scientific">Geoglobus acetivorans</name>
    <dbReference type="NCBI Taxonomy" id="565033"/>
    <lineage>
        <taxon>Archaea</taxon>
        <taxon>Methanobacteriati</taxon>
        <taxon>Methanobacteriota</taxon>
        <taxon>Archaeoglobi</taxon>
        <taxon>Archaeoglobales</taxon>
        <taxon>Archaeoglobaceae</taxon>
        <taxon>Geoglobus</taxon>
    </lineage>
</organism>
<dbReference type="SUPFAM" id="SSF89447">
    <property type="entry name" value="AbrB/MazE/MraZ-like"/>
    <property type="match status" value="1"/>
</dbReference>
<dbReference type="AlphaFoldDB" id="A0A0A7GBP1"/>
<feature type="domain" description="SpoVT-AbrB" evidence="1">
    <location>
        <begin position="3"/>
        <end position="44"/>
    </location>
</feature>
<dbReference type="Proteomes" id="UP000030624">
    <property type="component" value="Chromosome"/>
</dbReference>
<dbReference type="RefSeq" id="WP_048090429.1">
    <property type="nucleotide sequence ID" value="NZ_CP009552.1"/>
</dbReference>
<dbReference type="SMART" id="SM00966">
    <property type="entry name" value="SpoVT_AbrB"/>
    <property type="match status" value="1"/>
</dbReference>
<dbReference type="HOGENOM" id="CLU_173007_2_0_2"/>
<dbReference type="PROSITE" id="PS51740">
    <property type="entry name" value="SPOVT_ABRB"/>
    <property type="match status" value="1"/>
</dbReference>
<dbReference type="Gene3D" id="2.10.260.10">
    <property type="match status" value="1"/>
</dbReference>
<evidence type="ECO:0000313" key="2">
    <source>
        <dbReference type="EMBL" id="AIY89248.1"/>
    </source>
</evidence>
<dbReference type="KEGG" id="gac:GACE_0191"/>
<dbReference type="EMBL" id="CP009552">
    <property type="protein sequence ID" value="AIY89248.1"/>
    <property type="molecule type" value="Genomic_DNA"/>
</dbReference>
<dbReference type="STRING" id="565033.GACE_0191"/>
<reference evidence="2 3" key="1">
    <citation type="journal article" date="2015" name="Appl. Environ. Microbiol.">
        <title>The Geoglobus acetivorans genome: Fe(III) reduction, acetate utilization, autotrophic growth, and degradation of aromatic compounds in a hyperthermophilic archaeon.</title>
        <authorList>
            <person name="Mardanov A.V."/>
            <person name="Slododkina G.B."/>
            <person name="Slobodkin A.I."/>
            <person name="Beletsky A.V."/>
            <person name="Gavrilov S.N."/>
            <person name="Kublanov I.V."/>
            <person name="Bonch-Osmolovskaya E.A."/>
            <person name="Skryabin K.G."/>
            <person name="Ravin N.V."/>
        </authorList>
    </citation>
    <scope>NUCLEOTIDE SEQUENCE [LARGE SCALE GENOMIC DNA]</scope>
    <source>
        <strain evidence="2 3">SBH6</strain>
    </source>
</reference>
<gene>
    <name evidence="2" type="ORF">GACE_0191</name>
</gene>
<dbReference type="InterPro" id="IPR007159">
    <property type="entry name" value="SpoVT-AbrB_dom"/>
</dbReference>